<dbReference type="InterPro" id="IPR010285">
    <property type="entry name" value="DNA_helicase_pif1-like_DEAD"/>
</dbReference>
<keyword evidence="1" id="KW-0347">Helicase</keyword>
<dbReference type="GO" id="GO:0043139">
    <property type="term" value="F:5'-3' DNA helicase activity"/>
    <property type="evidence" value="ECO:0007669"/>
    <property type="project" value="UniProtKB-EC"/>
</dbReference>
<evidence type="ECO:0000313" key="4">
    <source>
        <dbReference type="EMBL" id="CAH0392751.1"/>
    </source>
</evidence>
<keyword evidence="1" id="KW-0067">ATP-binding</keyword>
<accession>A0A9P0AIU9</accession>
<evidence type="ECO:0000313" key="5">
    <source>
        <dbReference type="Proteomes" id="UP001152759"/>
    </source>
</evidence>
<keyword evidence="1" id="KW-0234">DNA repair</keyword>
<dbReference type="GO" id="GO:0000723">
    <property type="term" value="P:telomere maintenance"/>
    <property type="evidence" value="ECO:0007669"/>
    <property type="project" value="InterPro"/>
</dbReference>
<dbReference type="InterPro" id="IPR049163">
    <property type="entry name" value="Pif1-like_2B_dom"/>
</dbReference>
<dbReference type="InterPro" id="IPR027417">
    <property type="entry name" value="P-loop_NTPase"/>
</dbReference>
<name>A0A9P0AIU9_BEMTA</name>
<organism evidence="4 5">
    <name type="scientific">Bemisia tabaci</name>
    <name type="common">Sweetpotato whitefly</name>
    <name type="synonym">Aleurodes tabaci</name>
    <dbReference type="NCBI Taxonomy" id="7038"/>
    <lineage>
        <taxon>Eukaryota</taxon>
        <taxon>Metazoa</taxon>
        <taxon>Ecdysozoa</taxon>
        <taxon>Arthropoda</taxon>
        <taxon>Hexapoda</taxon>
        <taxon>Insecta</taxon>
        <taxon>Pterygota</taxon>
        <taxon>Neoptera</taxon>
        <taxon>Paraneoptera</taxon>
        <taxon>Hemiptera</taxon>
        <taxon>Sternorrhyncha</taxon>
        <taxon>Aleyrodoidea</taxon>
        <taxon>Aleyrodidae</taxon>
        <taxon>Aleyrodinae</taxon>
        <taxon>Bemisia</taxon>
    </lineage>
</organism>
<dbReference type="Pfam" id="PF05970">
    <property type="entry name" value="PIF1"/>
    <property type="match status" value="1"/>
</dbReference>
<feature type="domain" description="DNA helicase Pif1-like 2B" evidence="3">
    <location>
        <begin position="189"/>
        <end position="234"/>
    </location>
</feature>
<dbReference type="EMBL" id="OU963868">
    <property type="protein sequence ID" value="CAH0392751.1"/>
    <property type="molecule type" value="Genomic_DNA"/>
</dbReference>
<dbReference type="GO" id="GO:0005524">
    <property type="term" value="F:ATP binding"/>
    <property type="evidence" value="ECO:0007669"/>
    <property type="project" value="UniProtKB-KW"/>
</dbReference>
<dbReference type="GO" id="GO:0016787">
    <property type="term" value="F:hydrolase activity"/>
    <property type="evidence" value="ECO:0007669"/>
    <property type="project" value="UniProtKB-KW"/>
</dbReference>
<evidence type="ECO:0000256" key="1">
    <source>
        <dbReference type="RuleBase" id="RU363044"/>
    </source>
</evidence>
<evidence type="ECO:0000259" key="3">
    <source>
        <dbReference type="Pfam" id="PF21530"/>
    </source>
</evidence>
<proteinExistence type="inferred from homology"/>
<feature type="domain" description="DNA helicase Pif1-like DEAD-box helicase" evidence="2">
    <location>
        <begin position="1"/>
        <end position="101"/>
    </location>
</feature>
<dbReference type="EC" id="5.6.2.3" evidence="1"/>
<reference evidence="4" key="1">
    <citation type="submission" date="2021-12" db="EMBL/GenBank/DDBJ databases">
        <authorList>
            <person name="King R."/>
        </authorList>
    </citation>
    <scope>NUCLEOTIDE SEQUENCE</scope>
</reference>
<comment type="cofactor">
    <cofactor evidence="1">
        <name>Mg(2+)</name>
        <dbReference type="ChEBI" id="CHEBI:18420"/>
    </cofactor>
</comment>
<dbReference type="Pfam" id="PF21530">
    <property type="entry name" value="Pif1_2B_dom"/>
    <property type="match status" value="1"/>
</dbReference>
<dbReference type="PANTHER" id="PTHR10492">
    <property type="match status" value="1"/>
</dbReference>
<evidence type="ECO:0000259" key="2">
    <source>
        <dbReference type="Pfam" id="PF05970"/>
    </source>
</evidence>
<dbReference type="AlphaFoldDB" id="A0A9P0AIU9"/>
<protein>
    <recommendedName>
        <fullName evidence="1">ATP-dependent DNA helicase</fullName>
        <ecNumber evidence="1">5.6.2.3</ecNumber>
    </recommendedName>
</protein>
<dbReference type="GO" id="GO:0006310">
    <property type="term" value="P:DNA recombination"/>
    <property type="evidence" value="ECO:0007669"/>
    <property type="project" value="UniProtKB-KW"/>
</dbReference>
<keyword evidence="1" id="KW-0227">DNA damage</keyword>
<dbReference type="GO" id="GO:0006281">
    <property type="term" value="P:DNA repair"/>
    <property type="evidence" value="ECO:0007669"/>
    <property type="project" value="UniProtKB-KW"/>
</dbReference>
<gene>
    <name evidence="4" type="ORF">BEMITA_LOCUS11226</name>
</gene>
<dbReference type="Proteomes" id="UP001152759">
    <property type="component" value="Chromosome 7"/>
</dbReference>
<dbReference type="SUPFAM" id="SSF52540">
    <property type="entry name" value="P-loop containing nucleoside triphosphate hydrolases"/>
    <property type="match status" value="1"/>
</dbReference>
<keyword evidence="1" id="KW-0378">Hydrolase</keyword>
<keyword evidence="5" id="KW-1185">Reference proteome</keyword>
<dbReference type="PANTHER" id="PTHR10492:SF57">
    <property type="entry name" value="ATP-DEPENDENT DNA HELICASE"/>
    <property type="match status" value="1"/>
</dbReference>
<keyword evidence="1" id="KW-0233">DNA recombination</keyword>
<keyword evidence="1" id="KW-0547">Nucleotide-binding</keyword>
<comment type="catalytic activity">
    <reaction evidence="1">
        <text>ATP + H2O = ADP + phosphate + H(+)</text>
        <dbReference type="Rhea" id="RHEA:13065"/>
        <dbReference type="ChEBI" id="CHEBI:15377"/>
        <dbReference type="ChEBI" id="CHEBI:15378"/>
        <dbReference type="ChEBI" id="CHEBI:30616"/>
        <dbReference type="ChEBI" id="CHEBI:43474"/>
        <dbReference type="ChEBI" id="CHEBI:456216"/>
        <dbReference type="EC" id="5.6.2.3"/>
    </reaction>
</comment>
<comment type="similarity">
    <text evidence="1">Belongs to the helicase family.</text>
</comment>
<sequence>MSHKKCVEALDRSLQDIRNNNLPMGGITVLFSGDFRQTLPVIPSGTPADEINACLKSSHLWKKMVVLHLSKNMRVHVGSEKNMEEFAQILLEMGNGTRYEVDDRIVLDDNTCVVVNQINELIAKIYPNMKKIQSIHYSWFKERAILSARNEDVLEINNLCLKNIESPENTYLSIDSTTEIENAVHYPVEFLNTLNPAGCPPHTLHLKVGVPIMLLRNLKPPKLCNGTRLIIIALHKYLIEAKIITGPNEGETVFIPKIPVIPSNLPFQFKRFQFPVKLCFAISINKSQGQTIKTVGVDLRHDCFSHGQVYVAFSRVSSPENLFVLQPTCKTKNIVYKQVLC</sequence>